<dbReference type="InterPro" id="IPR001789">
    <property type="entry name" value="Sig_transdc_resp-reg_receiver"/>
</dbReference>
<evidence type="ECO:0000256" key="6">
    <source>
        <dbReference type="SAM" id="MobiDB-lite"/>
    </source>
</evidence>
<evidence type="ECO:0000313" key="11">
    <source>
        <dbReference type="EMBL" id="KAG7368295.1"/>
    </source>
</evidence>
<keyword evidence="5" id="KW-0597">Phosphoprotein</keyword>
<keyword evidence="7" id="KW-0472">Membrane</keyword>
<evidence type="ECO:0000256" key="2">
    <source>
        <dbReference type="ARBA" id="ARBA00012438"/>
    </source>
</evidence>
<comment type="caution">
    <text evidence="11">The sequence shown here is derived from an EMBL/GenBank/DDBJ whole genome shotgun (WGS) entry which is preliminary data.</text>
</comment>
<evidence type="ECO:0000259" key="8">
    <source>
        <dbReference type="PROSITE" id="PS50109"/>
    </source>
</evidence>
<dbReference type="Pfam" id="PF02518">
    <property type="entry name" value="HATPase_c"/>
    <property type="match status" value="1"/>
</dbReference>
<proteinExistence type="predicted"/>
<dbReference type="PROSITE" id="PS50109">
    <property type="entry name" value="HIS_KIN"/>
    <property type="match status" value="1"/>
</dbReference>
<dbReference type="EC" id="2.7.13.3" evidence="2"/>
<dbReference type="Pfam" id="PF00072">
    <property type="entry name" value="Response_reg"/>
    <property type="match status" value="1"/>
</dbReference>
<dbReference type="SMART" id="SM00387">
    <property type="entry name" value="HATPase_c"/>
    <property type="match status" value="1"/>
</dbReference>
<evidence type="ECO:0000256" key="5">
    <source>
        <dbReference type="PROSITE-ProRule" id="PRU00169"/>
    </source>
</evidence>
<evidence type="ECO:0000256" key="4">
    <source>
        <dbReference type="ARBA" id="ARBA00022777"/>
    </source>
</evidence>
<dbReference type="GO" id="GO:0009927">
    <property type="term" value="F:histidine phosphotransfer kinase activity"/>
    <property type="evidence" value="ECO:0007669"/>
    <property type="project" value="TreeGrafter"/>
</dbReference>
<dbReference type="InterPro" id="IPR006189">
    <property type="entry name" value="CHASE_dom"/>
</dbReference>
<evidence type="ECO:0000256" key="1">
    <source>
        <dbReference type="ARBA" id="ARBA00000085"/>
    </source>
</evidence>
<reference evidence="11" key="1">
    <citation type="journal article" date="2021" name="Sci. Rep.">
        <title>Diploid genomic architecture of Nitzschia inconspicua, an elite biomass production diatom.</title>
        <authorList>
            <person name="Oliver A."/>
            <person name="Podell S."/>
            <person name="Pinowska A."/>
            <person name="Traller J.C."/>
            <person name="Smith S.R."/>
            <person name="McClure R."/>
            <person name="Beliaev A."/>
            <person name="Bohutskyi P."/>
            <person name="Hill E.A."/>
            <person name="Rabines A."/>
            <person name="Zheng H."/>
            <person name="Allen L.Z."/>
            <person name="Kuo A."/>
            <person name="Grigoriev I.V."/>
            <person name="Allen A.E."/>
            <person name="Hazlebeck D."/>
            <person name="Allen E.E."/>
        </authorList>
    </citation>
    <scope>NUCLEOTIDE SEQUENCE</scope>
    <source>
        <strain evidence="11">Hildebrandi</strain>
    </source>
</reference>
<feature type="modified residue" description="4-aspartylphosphate" evidence="5">
    <location>
        <position position="766"/>
    </location>
</feature>
<protein>
    <recommendedName>
        <fullName evidence="2">histidine kinase</fullName>
        <ecNumber evidence="2">2.7.13.3</ecNumber>
    </recommendedName>
</protein>
<evidence type="ECO:0000256" key="7">
    <source>
        <dbReference type="SAM" id="Phobius"/>
    </source>
</evidence>
<dbReference type="Pfam" id="PF00512">
    <property type="entry name" value="HisKA"/>
    <property type="match status" value="1"/>
</dbReference>
<dbReference type="PROSITE" id="PS50839">
    <property type="entry name" value="CHASE"/>
    <property type="match status" value="1"/>
</dbReference>
<dbReference type="GO" id="GO:0005886">
    <property type="term" value="C:plasma membrane"/>
    <property type="evidence" value="ECO:0007669"/>
    <property type="project" value="TreeGrafter"/>
</dbReference>
<dbReference type="PANTHER" id="PTHR43047:SF72">
    <property type="entry name" value="OSMOSENSING HISTIDINE PROTEIN KINASE SLN1"/>
    <property type="match status" value="1"/>
</dbReference>
<keyword evidence="3" id="KW-0808">Transferase</keyword>
<keyword evidence="12" id="KW-1185">Reference proteome</keyword>
<evidence type="ECO:0000313" key="12">
    <source>
        <dbReference type="Proteomes" id="UP000693970"/>
    </source>
</evidence>
<feature type="compositionally biased region" description="Polar residues" evidence="6">
    <location>
        <begin position="13"/>
        <end position="24"/>
    </location>
</feature>
<feature type="domain" description="Histidine kinase" evidence="8">
    <location>
        <begin position="474"/>
        <end position="689"/>
    </location>
</feature>
<dbReference type="EMBL" id="JAGRRH010000006">
    <property type="protein sequence ID" value="KAG7368295.1"/>
    <property type="molecule type" value="Genomic_DNA"/>
</dbReference>
<comment type="catalytic activity">
    <reaction evidence="1">
        <text>ATP + protein L-histidine = ADP + protein N-phospho-L-histidine.</text>
        <dbReference type="EC" id="2.7.13.3"/>
    </reaction>
</comment>
<feature type="transmembrane region" description="Helical" evidence="7">
    <location>
        <begin position="89"/>
        <end position="110"/>
    </location>
</feature>
<dbReference type="OrthoDB" id="10266508at2759"/>
<feature type="region of interest" description="Disordered" evidence="6">
    <location>
        <begin position="1"/>
        <end position="35"/>
    </location>
</feature>
<dbReference type="CDD" id="cd00082">
    <property type="entry name" value="HisKA"/>
    <property type="match status" value="1"/>
</dbReference>
<gene>
    <name evidence="11" type="ORF">IV203_031038</name>
</gene>
<dbReference type="AlphaFoldDB" id="A0A9K3LUS9"/>
<dbReference type="SMART" id="SM00388">
    <property type="entry name" value="HisKA"/>
    <property type="match status" value="1"/>
</dbReference>
<keyword evidence="4" id="KW-0418">Kinase</keyword>
<dbReference type="PROSITE" id="PS50110">
    <property type="entry name" value="RESPONSE_REGULATORY"/>
    <property type="match status" value="1"/>
</dbReference>
<accession>A0A9K3LUS9</accession>
<dbReference type="PANTHER" id="PTHR43047">
    <property type="entry name" value="TWO-COMPONENT HISTIDINE PROTEIN KINASE"/>
    <property type="match status" value="1"/>
</dbReference>
<keyword evidence="7" id="KW-1133">Transmembrane helix</keyword>
<feature type="domain" description="CHASE" evidence="10">
    <location>
        <begin position="228"/>
        <end position="411"/>
    </location>
</feature>
<evidence type="ECO:0000259" key="9">
    <source>
        <dbReference type="PROSITE" id="PS50110"/>
    </source>
</evidence>
<organism evidence="11 12">
    <name type="scientific">Nitzschia inconspicua</name>
    <dbReference type="NCBI Taxonomy" id="303405"/>
    <lineage>
        <taxon>Eukaryota</taxon>
        <taxon>Sar</taxon>
        <taxon>Stramenopiles</taxon>
        <taxon>Ochrophyta</taxon>
        <taxon>Bacillariophyta</taxon>
        <taxon>Bacillariophyceae</taxon>
        <taxon>Bacillariophycidae</taxon>
        <taxon>Bacillariales</taxon>
        <taxon>Bacillariaceae</taxon>
        <taxon>Nitzschia</taxon>
    </lineage>
</organism>
<sequence>MTSSSGSTEESSIAAQNGDALTTLKQRRPTGDHPLVMRENSQSMVANRKKMSHFQRALVSSNTCNERKHSPVDQRNKVQTTFLGFTSTFFVSVFIFFMLVVASLAVVFIVSGSQRNDRQEDATRLAIDTGQYFSNQLDQAILPLFSLAQFAIHLEIFQDLPKQVGQAGEPGALPFDTSRMDDRAYRNVTGVCDDLELVTRFVSIASGIKEHSRMGNILVNVQLVPAGVICLLYPMNNTEDFEDGIFLDSTGAWGLDLLNDPIMKFIALGSIDKEEVVVAGPMPLVQCPECGDYFIARLPIVDPRYEIIGLDGVAYPRWGFATALIGWTQMVNSSGILHSFRNGYGGQGKSLDQYQFQLTRTDREYNKATETYDETEVTLAESANFMDYINDNNYRHVVVALETTDSEWEMKVCFSTRDIDLWTYAVTVVCVVMAFFFSWLVYTVLYQKQTHARMKAMTWAQEATVETERNMTAYFAHELRNPLSAMDSALQTIDEDELPQMSRELIQGMKLCASFMSNIMNNLLDARKLQEGMMEFRSHPISLNELIVGIHQMMLPLVKPNVEFKLENNVPKSRDYFLGDLHRLQQVLANVITNAIKYTLVGSIILRCYWCDQSTNICFEVEDTGPGIPKQEQERLFERFVQRGGAPGTGLGLAIAKEFVTMMGGRIRFESDPTIRPGTKCVVTLPLEPCAPIDDYPKAPSLINDNEVIDEPIKIMIVDDVKMNRIMLERRLKKAVTPNAEIIMAVNGEAALEIVKNSRFDIIICDQYMEEAGGVMVGTDVIIAMRREHVESLIVGCSGNDLNDEFHRAGADLVWGKPMPSNEEIIRQFRMGLRDRDLV</sequence>
<dbReference type="InterPro" id="IPR005467">
    <property type="entry name" value="His_kinase_dom"/>
</dbReference>
<name>A0A9K3LUS9_9STRA</name>
<dbReference type="Proteomes" id="UP000693970">
    <property type="component" value="Unassembled WGS sequence"/>
</dbReference>
<dbReference type="GO" id="GO:0000155">
    <property type="term" value="F:phosphorelay sensor kinase activity"/>
    <property type="evidence" value="ECO:0007669"/>
    <property type="project" value="InterPro"/>
</dbReference>
<dbReference type="SMART" id="SM00448">
    <property type="entry name" value="REC"/>
    <property type="match status" value="1"/>
</dbReference>
<feature type="compositionally biased region" description="Low complexity" evidence="6">
    <location>
        <begin position="1"/>
        <end position="12"/>
    </location>
</feature>
<feature type="domain" description="Response regulatory" evidence="9">
    <location>
        <begin position="714"/>
        <end position="832"/>
    </location>
</feature>
<reference evidence="11" key="2">
    <citation type="submission" date="2021-04" db="EMBL/GenBank/DDBJ databases">
        <authorList>
            <person name="Podell S."/>
        </authorList>
    </citation>
    <scope>NUCLEOTIDE SEQUENCE</scope>
    <source>
        <strain evidence="11">Hildebrandi</strain>
    </source>
</reference>
<keyword evidence="7" id="KW-0812">Transmembrane</keyword>
<dbReference type="InterPro" id="IPR003594">
    <property type="entry name" value="HATPase_dom"/>
</dbReference>
<feature type="transmembrane region" description="Helical" evidence="7">
    <location>
        <begin position="421"/>
        <end position="445"/>
    </location>
</feature>
<evidence type="ECO:0000256" key="3">
    <source>
        <dbReference type="ARBA" id="ARBA00022679"/>
    </source>
</evidence>
<dbReference type="InterPro" id="IPR003661">
    <property type="entry name" value="HisK_dim/P_dom"/>
</dbReference>
<evidence type="ECO:0000259" key="10">
    <source>
        <dbReference type="PROSITE" id="PS50839"/>
    </source>
</evidence>